<organism evidence="3 4">
    <name type="scientific">Arabidopsis thaliana</name>
    <name type="common">Mouse-ear cress</name>
    <dbReference type="NCBI Taxonomy" id="3702"/>
    <lineage>
        <taxon>Eukaryota</taxon>
        <taxon>Viridiplantae</taxon>
        <taxon>Streptophyta</taxon>
        <taxon>Embryophyta</taxon>
        <taxon>Tracheophyta</taxon>
        <taxon>Spermatophyta</taxon>
        <taxon>Magnoliopsida</taxon>
        <taxon>eudicotyledons</taxon>
        <taxon>Gunneridae</taxon>
        <taxon>Pentapetalae</taxon>
        <taxon>rosids</taxon>
        <taxon>malvids</taxon>
        <taxon>Brassicales</taxon>
        <taxon>Brassicaceae</taxon>
        <taxon>Camelineae</taxon>
        <taxon>Arabidopsis</taxon>
    </lineage>
</organism>
<dbReference type="AlphaFoldDB" id="A0A5S9XXM2"/>
<feature type="domain" description="RNase H type-1" evidence="1">
    <location>
        <begin position="431"/>
        <end position="551"/>
    </location>
</feature>
<dbReference type="ExpressionAtlas" id="A0A5S9XXM2">
    <property type="expression patterns" value="baseline and differential"/>
</dbReference>
<dbReference type="InterPro" id="IPR002156">
    <property type="entry name" value="RNaseH_domain"/>
</dbReference>
<evidence type="ECO:0000259" key="1">
    <source>
        <dbReference type="Pfam" id="PF13456"/>
    </source>
</evidence>
<dbReference type="CDD" id="cd06222">
    <property type="entry name" value="RNase_H_like"/>
    <property type="match status" value="1"/>
</dbReference>
<accession>A0A5S9XXM2</accession>
<dbReference type="PANTHER" id="PTHR47074">
    <property type="entry name" value="BNAC02G40300D PROTEIN"/>
    <property type="match status" value="1"/>
</dbReference>
<proteinExistence type="predicted"/>
<gene>
    <name evidence="3" type="ORF">C24_LOCUS19591</name>
</gene>
<dbReference type="PANTHER" id="PTHR47074:SF48">
    <property type="entry name" value="POLYNUCLEOTIDYL TRANSFERASE, RIBONUCLEASE H-LIKE SUPERFAMILY PROTEIN"/>
    <property type="match status" value="1"/>
</dbReference>
<evidence type="ECO:0000313" key="3">
    <source>
        <dbReference type="EMBL" id="CAA0396872.1"/>
    </source>
</evidence>
<dbReference type="Proteomes" id="UP000434276">
    <property type="component" value="Unassembled WGS sequence"/>
</dbReference>
<dbReference type="InterPro" id="IPR052929">
    <property type="entry name" value="RNase_H-like_EbsB-rel"/>
</dbReference>
<reference evidence="3 4" key="1">
    <citation type="submission" date="2019-12" db="EMBL/GenBank/DDBJ databases">
        <authorList>
            <person name="Jiao W.-B."/>
            <person name="Schneeberger K."/>
        </authorList>
    </citation>
    <scope>NUCLEOTIDE SEQUENCE [LARGE SCALE GENOMIC DNA]</scope>
    <source>
        <strain evidence="4">cv. C24</strain>
    </source>
</reference>
<evidence type="ECO:0000313" key="4">
    <source>
        <dbReference type="Proteomes" id="UP000434276"/>
    </source>
</evidence>
<name>A0A5S9XXM2_ARATH</name>
<protein>
    <submittedName>
        <fullName evidence="3">Uncharacterized protein</fullName>
    </submittedName>
</protein>
<dbReference type="GO" id="GO:0003676">
    <property type="term" value="F:nucleic acid binding"/>
    <property type="evidence" value="ECO:0007669"/>
    <property type="project" value="InterPro"/>
</dbReference>
<dbReference type="EMBL" id="CACSHJ010000095">
    <property type="protein sequence ID" value="CAA0396872.1"/>
    <property type="molecule type" value="Genomic_DNA"/>
</dbReference>
<sequence>MALPTYTMACFLLPKTVCKQIISVLADFWWRNKQEAKGMHWKAWDHLSRPKAEGGIGFKDIKAFNLALLGKQMWRMLSRPESLMAKVFKSRYFHKSDPLNAPLGSRPSFVWKSIHASQEILRQGARAVVGNGEDIIIWRHKWLDSKPASAALRMQRVPPQEYASVSSILKVSDLIDESGREWRKDVIEMLFPEVERKLIGELRPGGRRILDSYTWDYTSSGDYTVKSGYWVLTQIINKRSSPQEVSEPSLNPIYQKIWKSQTSPKIQHFLWKCLSNSLPVAGALAYRHLSKESACIRCPSCKETVNHLLFKCTFARLTWAISSIPIPLGGEWADSIYVNLYWVFNLGNGNPQWEKASQLVPWLLWRLWKNRNELVFRGREFNAQEVLRRAEDDLEEWRIRTEAESCGTKPQVNRSSCGRWRPPPHQWVKCNTDATWNRDNERCGIGWVLRNEKGEVKWMGARALPKLKSVLEAELEAMRWAVLSLSRFQYNYVIFESDSQVLIEILNNDEIWPSLKPAIQDLQRLLSQFTEVKFVFIPREGNTLAERVARESLSFLNYDPKLYSIVPSWARSSMD</sequence>
<dbReference type="Pfam" id="PF13456">
    <property type="entry name" value="RVT_3"/>
    <property type="match status" value="1"/>
</dbReference>
<dbReference type="InterPro" id="IPR044730">
    <property type="entry name" value="RNase_H-like_dom_plant"/>
</dbReference>
<feature type="domain" description="Reverse transcriptase zinc-binding" evidence="2">
    <location>
        <begin position="223"/>
        <end position="319"/>
    </location>
</feature>
<dbReference type="InterPro" id="IPR012337">
    <property type="entry name" value="RNaseH-like_sf"/>
</dbReference>
<dbReference type="Gene3D" id="3.30.420.10">
    <property type="entry name" value="Ribonuclease H-like superfamily/Ribonuclease H"/>
    <property type="match status" value="1"/>
</dbReference>
<dbReference type="InterPro" id="IPR036397">
    <property type="entry name" value="RNaseH_sf"/>
</dbReference>
<evidence type="ECO:0000259" key="2">
    <source>
        <dbReference type="Pfam" id="PF13966"/>
    </source>
</evidence>
<dbReference type="Pfam" id="PF13966">
    <property type="entry name" value="zf-RVT"/>
    <property type="match status" value="1"/>
</dbReference>
<dbReference type="GO" id="GO:0004523">
    <property type="term" value="F:RNA-DNA hybrid ribonuclease activity"/>
    <property type="evidence" value="ECO:0007669"/>
    <property type="project" value="InterPro"/>
</dbReference>
<dbReference type="OrthoDB" id="1733298at2759"/>
<dbReference type="SUPFAM" id="SSF53098">
    <property type="entry name" value="Ribonuclease H-like"/>
    <property type="match status" value="1"/>
</dbReference>
<dbReference type="InterPro" id="IPR026960">
    <property type="entry name" value="RVT-Znf"/>
</dbReference>